<feature type="domain" description="Nmd3 N-terminal" evidence="1">
    <location>
        <begin position="6"/>
        <end position="237"/>
    </location>
</feature>
<dbReference type="PANTHER" id="PTHR12746:SF2">
    <property type="entry name" value="60S RIBOSOMAL EXPORT PROTEIN NMD3"/>
    <property type="match status" value="1"/>
</dbReference>
<evidence type="ECO:0000313" key="3">
    <source>
        <dbReference type="Proteomes" id="UP001149411"/>
    </source>
</evidence>
<proteinExistence type="predicted"/>
<evidence type="ECO:0000313" key="2">
    <source>
        <dbReference type="EMBL" id="MCX2819481.1"/>
    </source>
</evidence>
<reference evidence="2" key="1">
    <citation type="submission" date="2022-09" db="EMBL/GenBank/DDBJ databases">
        <title>Haloadaptaus new haloarchaeum isolated from saline soil.</title>
        <authorList>
            <person name="Duran-Viseras A."/>
            <person name="Sanchez-Porro C."/>
            <person name="Ventosa A."/>
        </authorList>
    </citation>
    <scope>NUCLEOTIDE SEQUENCE</scope>
    <source>
        <strain evidence="2">F3-133</strain>
    </source>
</reference>
<dbReference type="AlphaFoldDB" id="A0A9Q4C735"/>
<dbReference type="GO" id="GO:0005737">
    <property type="term" value="C:cytoplasm"/>
    <property type="evidence" value="ECO:0007669"/>
    <property type="project" value="TreeGrafter"/>
</dbReference>
<dbReference type="InterPro" id="IPR007064">
    <property type="entry name" value="Nmd3_N"/>
</dbReference>
<name>A0A9Q4C735_9EURY</name>
<organism evidence="2 3">
    <name type="scientific">Halorutilus salinus</name>
    <dbReference type="NCBI Taxonomy" id="2487751"/>
    <lineage>
        <taxon>Archaea</taxon>
        <taxon>Methanobacteriati</taxon>
        <taxon>Methanobacteriota</taxon>
        <taxon>Stenosarchaea group</taxon>
        <taxon>Halobacteria</taxon>
        <taxon>Halorutilales</taxon>
        <taxon>Halorutilaceae</taxon>
        <taxon>Halorutilus</taxon>
    </lineage>
</organism>
<protein>
    <submittedName>
        <fullName evidence="2">NMD3-related protein</fullName>
    </submittedName>
</protein>
<dbReference type="Proteomes" id="UP001149411">
    <property type="component" value="Unassembled WGS sequence"/>
</dbReference>
<sequence length="346" mass="37825">MASVPCPECGAPTSAGELCDECYADRLDVLDAPDEAEVRVCSNCGSYVRDGGWTSHDEPLPDDELAVSAVKDGVRLHADAREPEVVVGVESRDPNVLRVSVEAKAYVRGYSVDDEASVRVVLDRRTCPTCAKRSGGYYESVVQIRAEGRDPTDDETERALEHAYGIAGRDYADRDTFVTETHEVRGGLDIYMSTSDAGQQVARRMTEEYGGVYDDSATLVGEKDGEELYRVTYAVSLPEFVPGDVVEVEGNPVLVTNNAEVLKCTDLRTGRRQTFDDVNPERLGNVRDAEYTTVVSVSGDEMQVIDPSTYETVTVSRPPFVDARQGDEVKLLPTRGNPLPVPNKNS</sequence>
<keyword evidence="3" id="KW-1185">Reference proteome</keyword>
<gene>
    <name evidence="2" type="ORF">EGH25_08975</name>
</gene>
<dbReference type="InterPro" id="IPR039768">
    <property type="entry name" value="Nmd3"/>
</dbReference>
<accession>A0A9Q4C735</accession>
<dbReference type="EMBL" id="RKLV01000008">
    <property type="protein sequence ID" value="MCX2819481.1"/>
    <property type="molecule type" value="Genomic_DNA"/>
</dbReference>
<dbReference type="RefSeq" id="WP_266087775.1">
    <property type="nucleotide sequence ID" value="NZ_RKLV01000008.1"/>
</dbReference>
<comment type="caution">
    <text evidence="2">The sequence shown here is derived from an EMBL/GenBank/DDBJ whole genome shotgun (WGS) entry which is preliminary data.</text>
</comment>
<dbReference type="Pfam" id="PF04981">
    <property type="entry name" value="NMD3"/>
    <property type="match status" value="1"/>
</dbReference>
<evidence type="ECO:0000259" key="1">
    <source>
        <dbReference type="Pfam" id="PF04981"/>
    </source>
</evidence>
<dbReference type="GO" id="GO:0043023">
    <property type="term" value="F:ribosomal large subunit binding"/>
    <property type="evidence" value="ECO:0007669"/>
    <property type="project" value="InterPro"/>
</dbReference>
<dbReference type="PANTHER" id="PTHR12746">
    <property type="entry name" value="NONSENSE-MEDIATED MRNA DECAY PROTEIN 3"/>
    <property type="match status" value="1"/>
</dbReference>